<evidence type="ECO:0000256" key="5">
    <source>
        <dbReference type="ARBA" id="ARBA00022777"/>
    </source>
</evidence>
<dbReference type="Pfam" id="PF08448">
    <property type="entry name" value="PAS_4"/>
    <property type="match status" value="1"/>
</dbReference>
<evidence type="ECO:0000259" key="8">
    <source>
        <dbReference type="PROSITE" id="PS50112"/>
    </source>
</evidence>
<name>A0ABY6J4E2_9BACT</name>
<dbReference type="InterPro" id="IPR052162">
    <property type="entry name" value="Sensor_kinase/Photoreceptor"/>
</dbReference>
<dbReference type="SUPFAM" id="SSF55874">
    <property type="entry name" value="ATPase domain of HSP90 chaperone/DNA topoisomerase II/histidine kinase"/>
    <property type="match status" value="1"/>
</dbReference>
<evidence type="ECO:0000256" key="1">
    <source>
        <dbReference type="ARBA" id="ARBA00000085"/>
    </source>
</evidence>
<organism evidence="10 11">
    <name type="scientific">Chitinophaga horti</name>
    <dbReference type="NCBI Taxonomy" id="2920382"/>
    <lineage>
        <taxon>Bacteria</taxon>
        <taxon>Pseudomonadati</taxon>
        <taxon>Bacteroidota</taxon>
        <taxon>Chitinophagia</taxon>
        <taxon>Chitinophagales</taxon>
        <taxon>Chitinophagaceae</taxon>
        <taxon>Chitinophaga</taxon>
    </lineage>
</organism>
<dbReference type="InterPro" id="IPR005467">
    <property type="entry name" value="His_kinase_dom"/>
</dbReference>
<dbReference type="InterPro" id="IPR001610">
    <property type="entry name" value="PAC"/>
</dbReference>
<dbReference type="PRINTS" id="PR00344">
    <property type="entry name" value="BCTRLSENSOR"/>
</dbReference>
<dbReference type="Gene3D" id="1.10.287.130">
    <property type="match status" value="1"/>
</dbReference>
<dbReference type="InterPro" id="IPR013656">
    <property type="entry name" value="PAS_4"/>
</dbReference>
<dbReference type="CDD" id="cd00130">
    <property type="entry name" value="PAS"/>
    <property type="match status" value="1"/>
</dbReference>
<dbReference type="InterPro" id="IPR004358">
    <property type="entry name" value="Sig_transdc_His_kin-like_C"/>
</dbReference>
<dbReference type="EMBL" id="CP107006">
    <property type="protein sequence ID" value="UYQ94535.1"/>
    <property type="molecule type" value="Genomic_DNA"/>
</dbReference>
<protein>
    <recommendedName>
        <fullName evidence="2">histidine kinase</fullName>
        <ecNumber evidence="2">2.7.13.3</ecNumber>
    </recommendedName>
</protein>
<gene>
    <name evidence="10" type="ORF">MKQ68_05450</name>
</gene>
<feature type="domain" description="PAC" evidence="9">
    <location>
        <begin position="222"/>
        <end position="274"/>
    </location>
</feature>
<keyword evidence="11" id="KW-1185">Reference proteome</keyword>
<comment type="catalytic activity">
    <reaction evidence="1">
        <text>ATP + protein L-histidine = ADP + protein N-phospho-L-histidine.</text>
        <dbReference type="EC" id="2.7.13.3"/>
    </reaction>
</comment>
<evidence type="ECO:0000313" key="11">
    <source>
        <dbReference type="Proteomes" id="UP001162741"/>
    </source>
</evidence>
<evidence type="ECO:0000259" key="7">
    <source>
        <dbReference type="PROSITE" id="PS50109"/>
    </source>
</evidence>
<reference evidence="10" key="1">
    <citation type="submission" date="2022-10" db="EMBL/GenBank/DDBJ databases">
        <title>Chitinophaga sp. nov., isolated from soil.</title>
        <authorList>
            <person name="Jeon C.O."/>
        </authorList>
    </citation>
    <scope>NUCLEOTIDE SEQUENCE</scope>
    <source>
        <strain evidence="10">R8</strain>
    </source>
</reference>
<evidence type="ECO:0000259" key="9">
    <source>
        <dbReference type="PROSITE" id="PS50113"/>
    </source>
</evidence>
<feature type="domain" description="PAC" evidence="9">
    <location>
        <begin position="100"/>
        <end position="152"/>
    </location>
</feature>
<dbReference type="Gene3D" id="3.30.450.20">
    <property type="entry name" value="PAS domain"/>
    <property type="match status" value="3"/>
</dbReference>
<accession>A0ABY6J4E2</accession>
<dbReference type="SMART" id="SM00086">
    <property type="entry name" value="PAC"/>
    <property type="match status" value="3"/>
</dbReference>
<dbReference type="CDD" id="cd00082">
    <property type="entry name" value="HisKA"/>
    <property type="match status" value="1"/>
</dbReference>
<dbReference type="Pfam" id="PF00989">
    <property type="entry name" value="PAS"/>
    <property type="match status" value="1"/>
</dbReference>
<feature type="domain" description="Histidine kinase" evidence="7">
    <location>
        <begin position="433"/>
        <end position="656"/>
    </location>
</feature>
<dbReference type="EC" id="2.7.13.3" evidence="2"/>
<dbReference type="NCBIfam" id="TIGR00229">
    <property type="entry name" value="sensory_box"/>
    <property type="match status" value="2"/>
</dbReference>
<dbReference type="InterPro" id="IPR036097">
    <property type="entry name" value="HisK_dim/P_sf"/>
</dbReference>
<sequence>MDTYSLDFIKTLISNERHSGASAGMYIKLLHSLPLAVFACDRDGFLQMYNNAAVTLWGREPKIGEEKWCGSFKIFHTDGRPMPFEESPLGIAMRGGKVMQGSELLIERPDGSRRVVTTNPMPIFDDNDELVGGVNILIDVTDQKQAAQKAFHLAAIVTSSEDAIASKTLEGIVTSWNESAERMFGWAASEIIGKSILTLVPQDRHMEEPLILQRIRNGERLSYFETKRLTKSGQLIDVSLTISPIKNERGEVIGASKIVRNITEEKKVQRKLQEEEERFRMAVAATKLGTWDYYVPANEFSLSHESLAICGIEETDNIYLELLLDHVSTEDVNALVTAASESFKPNSNGHFDIPFRFFRLNDNGQRWLRMQGTVFFDQLGHAESVVGTLLDITEEMQARETLEELVRERTAELQLINEQLQRSNRELEQFAYITSHDLQEPLRKIQTFSDLISDCPDDKQLRDKFLPKINKAAAHMSELIRQVLNFSRLSNDLQLPASVDLNLVVREVFAEFDLLVEEKHAYLRCAELPVIRGIHHQLVQLFRNLVGNSLKFCTTAPKIAIDYDVVNKADLPVEAPAGNPAKTFARIVLRDNGIGFEQQYADKIFLIFKRLNNKDQYAGTGVGLALCKKIVENHGGLIMAESKHGEGAAFNIYLPL</sequence>
<dbReference type="InterPro" id="IPR013767">
    <property type="entry name" value="PAS_fold"/>
</dbReference>
<dbReference type="SMART" id="SM00388">
    <property type="entry name" value="HisKA"/>
    <property type="match status" value="1"/>
</dbReference>
<dbReference type="InterPro" id="IPR003594">
    <property type="entry name" value="HATPase_dom"/>
</dbReference>
<dbReference type="PROSITE" id="PS50113">
    <property type="entry name" value="PAC"/>
    <property type="match status" value="3"/>
</dbReference>
<evidence type="ECO:0000256" key="2">
    <source>
        <dbReference type="ARBA" id="ARBA00012438"/>
    </source>
</evidence>
<keyword evidence="4" id="KW-0808">Transferase</keyword>
<dbReference type="Pfam" id="PF02518">
    <property type="entry name" value="HATPase_c"/>
    <property type="match status" value="1"/>
</dbReference>
<feature type="coiled-coil region" evidence="6">
    <location>
        <begin position="399"/>
        <end position="426"/>
    </location>
</feature>
<dbReference type="PROSITE" id="PS50112">
    <property type="entry name" value="PAS"/>
    <property type="match status" value="1"/>
</dbReference>
<feature type="domain" description="PAS" evidence="8">
    <location>
        <begin position="149"/>
        <end position="218"/>
    </location>
</feature>
<keyword evidence="6" id="KW-0175">Coiled coil</keyword>
<dbReference type="RefSeq" id="WP_264282408.1">
    <property type="nucleotide sequence ID" value="NZ_CP107006.1"/>
</dbReference>
<dbReference type="Gene3D" id="3.30.565.10">
    <property type="entry name" value="Histidine kinase-like ATPase, C-terminal domain"/>
    <property type="match status" value="1"/>
</dbReference>
<dbReference type="Pfam" id="PF00512">
    <property type="entry name" value="HisKA"/>
    <property type="match status" value="1"/>
</dbReference>
<keyword evidence="3" id="KW-0597">Phosphoprotein</keyword>
<dbReference type="InterPro" id="IPR000700">
    <property type="entry name" value="PAS-assoc_C"/>
</dbReference>
<dbReference type="InterPro" id="IPR000014">
    <property type="entry name" value="PAS"/>
</dbReference>
<dbReference type="PANTHER" id="PTHR43304">
    <property type="entry name" value="PHYTOCHROME-LIKE PROTEIN CPH1"/>
    <property type="match status" value="1"/>
</dbReference>
<evidence type="ECO:0000256" key="4">
    <source>
        <dbReference type="ARBA" id="ARBA00022679"/>
    </source>
</evidence>
<dbReference type="InterPro" id="IPR036890">
    <property type="entry name" value="HATPase_C_sf"/>
</dbReference>
<evidence type="ECO:0000313" key="10">
    <source>
        <dbReference type="EMBL" id="UYQ94535.1"/>
    </source>
</evidence>
<feature type="domain" description="PAC" evidence="9">
    <location>
        <begin position="351"/>
        <end position="404"/>
    </location>
</feature>
<dbReference type="SUPFAM" id="SSF55785">
    <property type="entry name" value="PYP-like sensor domain (PAS domain)"/>
    <property type="match status" value="3"/>
</dbReference>
<dbReference type="SMART" id="SM00387">
    <property type="entry name" value="HATPase_c"/>
    <property type="match status" value="1"/>
</dbReference>
<dbReference type="InterPro" id="IPR003661">
    <property type="entry name" value="HisK_dim/P_dom"/>
</dbReference>
<dbReference type="PANTHER" id="PTHR43304:SF1">
    <property type="entry name" value="PAC DOMAIN-CONTAINING PROTEIN"/>
    <property type="match status" value="1"/>
</dbReference>
<keyword evidence="5" id="KW-0418">Kinase</keyword>
<proteinExistence type="predicted"/>
<dbReference type="Proteomes" id="UP001162741">
    <property type="component" value="Chromosome"/>
</dbReference>
<evidence type="ECO:0000256" key="3">
    <source>
        <dbReference type="ARBA" id="ARBA00022553"/>
    </source>
</evidence>
<evidence type="ECO:0000256" key="6">
    <source>
        <dbReference type="SAM" id="Coils"/>
    </source>
</evidence>
<dbReference type="InterPro" id="IPR035965">
    <property type="entry name" value="PAS-like_dom_sf"/>
</dbReference>
<dbReference type="SUPFAM" id="SSF47384">
    <property type="entry name" value="Homodimeric domain of signal transducing histidine kinase"/>
    <property type="match status" value="1"/>
</dbReference>
<dbReference type="PROSITE" id="PS50109">
    <property type="entry name" value="HIS_KIN"/>
    <property type="match status" value="1"/>
</dbReference>
<dbReference type="SMART" id="SM00091">
    <property type="entry name" value="PAS"/>
    <property type="match status" value="2"/>
</dbReference>